<dbReference type="EMBL" id="BKCP01011514">
    <property type="protein sequence ID" value="GER54709.1"/>
    <property type="molecule type" value="Genomic_DNA"/>
</dbReference>
<feature type="compositionally biased region" description="Pro residues" evidence="5">
    <location>
        <begin position="1"/>
        <end position="11"/>
    </location>
</feature>
<dbReference type="AlphaFoldDB" id="A0A5A7RAS0"/>
<sequence length="251" mass="27032">MADPLPPPPPATHTVHLPPEQIPRYPPEIAKRMAALTRIQEQATTMTPETLSRRRRRSFCCLLALSLVSLAAVLSASTAAAMYLAFDFKSPEYTVLALAIRGLNNLTSTSEPISPEITVSIRAENPNGRVGIYYLDDGAAGVSCGGVELSGGRMAAFYQPRRSVAVVRVTLAGSGVELGGGNAAFLAALRSAERRQRVPLVVKVEEGVVFEVGSAKTWKMVIKLRCHVVVDALTEKAEIVDKKCGHAVRLW</sequence>
<feature type="transmembrane region" description="Helical" evidence="6">
    <location>
        <begin position="59"/>
        <end position="86"/>
    </location>
</feature>
<gene>
    <name evidence="8" type="ORF">STAS_32320</name>
</gene>
<evidence type="ECO:0000256" key="6">
    <source>
        <dbReference type="SAM" id="Phobius"/>
    </source>
</evidence>
<feature type="region of interest" description="Disordered" evidence="5">
    <location>
        <begin position="1"/>
        <end position="21"/>
    </location>
</feature>
<evidence type="ECO:0000256" key="4">
    <source>
        <dbReference type="ARBA" id="ARBA00023136"/>
    </source>
</evidence>
<feature type="domain" description="Late embryogenesis abundant protein LEA-2 subgroup" evidence="7">
    <location>
        <begin position="121"/>
        <end position="205"/>
    </location>
</feature>
<protein>
    <submittedName>
        <fullName evidence="8">Late embryogenesis abundant protein</fullName>
    </submittedName>
</protein>
<dbReference type="Pfam" id="PF03168">
    <property type="entry name" value="LEA_2"/>
    <property type="match status" value="1"/>
</dbReference>
<evidence type="ECO:0000256" key="1">
    <source>
        <dbReference type="ARBA" id="ARBA00004167"/>
    </source>
</evidence>
<dbReference type="InterPro" id="IPR044839">
    <property type="entry name" value="NDR1-like"/>
</dbReference>
<evidence type="ECO:0000259" key="7">
    <source>
        <dbReference type="Pfam" id="PF03168"/>
    </source>
</evidence>
<dbReference type="OrthoDB" id="1849707at2759"/>
<accession>A0A5A7RAS0</accession>
<evidence type="ECO:0000256" key="3">
    <source>
        <dbReference type="ARBA" id="ARBA00022989"/>
    </source>
</evidence>
<reference evidence="9" key="1">
    <citation type="journal article" date="2019" name="Curr. Biol.">
        <title>Genome Sequence of Striga asiatica Provides Insight into the Evolution of Plant Parasitism.</title>
        <authorList>
            <person name="Yoshida S."/>
            <person name="Kim S."/>
            <person name="Wafula E.K."/>
            <person name="Tanskanen J."/>
            <person name="Kim Y.M."/>
            <person name="Honaas L."/>
            <person name="Yang Z."/>
            <person name="Spallek T."/>
            <person name="Conn C.E."/>
            <person name="Ichihashi Y."/>
            <person name="Cheong K."/>
            <person name="Cui S."/>
            <person name="Der J.P."/>
            <person name="Gundlach H."/>
            <person name="Jiao Y."/>
            <person name="Hori C."/>
            <person name="Ishida J.K."/>
            <person name="Kasahara H."/>
            <person name="Kiba T."/>
            <person name="Kim M.S."/>
            <person name="Koo N."/>
            <person name="Laohavisit A."/>
            <person name="Lee Y.H."/>
            <person name="Lumba S."/>
            <person name="McCourt P."/>
            <person name="Mortimer J.C."/>
            <person name="Mutuku J.M."/>
            <person name="Nomura T."/>
            <person name="Sasaki-Sekimoto Y."/>
            <person name="Seto Y."/>
            <person name="Wang Y."/>
            <person name="Wakatake T."/>
            <person name="Sakakibara H."/>
            <person name="Demura T."/>
            <person name="Yamaguchi S."/>
            <person name="Yoneyama K."/>
            <person name="Manabe R.I."/>
            <person name="Nelson D.C."/>
            <person name="Schulman A.H."/>
            <person name="Timko M.P."/>
            <person name="dePamphilis C.W."/>
            <person name="Choi D."/>
            <person name="Shirasu K."/>
        </authorList>
    </citation>
    <scope>NUCLEOTIDE SEQUENCE [LARGE SCALE GENOMIC DNA]</scope>
    <source>
        <strain evidence="9">cv. UVA1</strain>
    </source>
</reference>
<evidence type="ECO:0000256" key="2">
    <source>
        <dbReference type="ARBA" id="ARBA00022692"/>
    </source>
</evidence>
<evidence type="ECO:0000313" key="8">
    <source>
        <dbReference type="EMBL" id="GER54709.1"/>
    </source>
</evidence>
<dbReference type="PANTHER" id="PTHR31234:SF70">
    <property type="entry name" value="LATE EMBRYOGENESIS ABUNDANT PROTEIN LEA-2 SUBGROUP DOMAIN-CONTAINING PROTEIN"/>
    <property type="match status" value="1"/>
</dbReference>
<keyword evidence="3 6" id="KW-1133">Transmembrane helix</keyword>
<dbReference type="InterPro" id="IPR004864">
    <property type="entry name" value="LEA_2"/>
</dbReference>
<comment type="subcellular location">
    <subcellularLocation>
        <location evidence="1">Membrane</location>
        <topology evidence="1">Single-pass membrane protein</topology>
    </subcellularLocation>
</comment>
<keyword evidence="4 6" id="KW-0472">Membrane</keyword>
<organism evidence="8 9">
    <name type="scientific">Striga asiatica</name>
    <name type="common">Asiatic witchweed</name>
    <name type="synonym">Buchnera asiatica</name>
    <dbReference type="NCBI Taxonomy" id="4170"/>
    <lineage>
        <taxon>Eukaryota</taxon>
        <taxon>Viridiplantae</taxon>
        <taxon>Streptophyta</taxon>
        <taxon>Embryophyta</taxon>
        <taxon>Tracheophyta</taxon>
        <taxon>Spermatophyta</taxon>
        <taxon>Magnoliopsida</taxon>
        <taxon>eudicotyledons</taxon>
        <taxon>Gunneridae</taxon>
        <taxon>Pentapetalae</taxon>
        <taxon>asterids</taxon>
        <taxon>lamiids</taxon>
        <taxon>Lamiales</taxon>
        <taxon>Orobanchaceae</taxon>
        <taxon>Buchnereae</taxon>
        <taxon>Striga</taxon>
    </lineage>
</organism>
<dbReference type="GO" id="GO:0005886">
    <property type="term" value="C:plasma membrane"/>
    <property type="evidence" value="ECO:0007669"/>
    <property type="project" value="TreeGrafter"/>
</dbReference>
<dbReference type="GO" id="GO:0098542">
    <property type="term" value="P:defense response to other organism"/>
    <property type="evidence" value="ECO:0007669"/>
    <property type="project" value="InterPro"/>
</dbReference>
<dbReference type="PANTHER" id="PTHR31234">
    <property type="entry name" value="LATE EMBRYOGENESIS ABUNDANT (LEA) HYDROXYPROLINE-RICH GLYCOPROTEIN FAMILY"/>
    <property type="match status" value="1"/>
</dbReference>
<keyword evidence="2 6" id="KW-0812">Transmembrane</keyword>
<keyword evidence="9" id="KW-1185">Reference proteome</keyword>
<comment type="caution">
    <text evidence="8">The sequence shown here is derived from an EMBL/GenBank/DDBJ whole genome shotgun (WGS) entry which is preliminary data.</text>
</comment>
<name>A0A5A7RAS0_STRAF</name>
<evidence type="ECO:0000256" key="5">
    <source>
        <dbReference type="SAM" id="MobiDB-lite"/>
    </source>
</evidence>
<dbReference type="Proteomes" id="UP000325081">
    <property type="component" value="Unassembled WGS sequence"/>
</dbReference>
<evidence type="ECO:0000313" key="9">
    <source>
        <dbReference type="Proteomes" id="UP000325081"/>
    </source>
</evidence>
<proteinExistence type="predicted"/>